<reference evidence="3" key="1">
    <citation type="journal article" date="2019" name="Int. J. Syst. Evol. Microbiol.">
        <title>The Global Catalogue of Microorganisms (GCM) 10K type strain sequencing project: providing services to taxonomists for standard genome sequencing and annotation.</title>
        <authorList>
            <consortium name="The Broad Institute Genomics Platform"/>
            <consortium name="The Broad Institute Genome Sequencing Center for Infectious Disease"/>
            <person name="Wu L."/>
            <person name="Ma J."/>
        </authorList>
    </citation>
    <scope>NUCLEOTIDE SEQUENCE [LARGE SCALE GENOMIC DNA]</scope>
    <source>
        <strain evidence="3">NBRC 107715</strain>
    </source>
</reference>
<comment type="caution">
    <text evidence="2">The sequence shown here is derived from an EMBL/GenBank/DDBJ whole genome shotgun (WGS) entry which is preliminary data.</text>
</comment>
<protein>
    <submittedName>
        <fullName evidence="2">Uncharacterized protein</fullName>
    </submittedName>
</protein>
<accession>A0ABQ6DDL5</accession>
<name>A0ABQ6DDL5_9HYPH</name>
<evidence type="ECO:0000313" key="3">
    <source>
        <dbReference type="Proteomes" id="UP001156856"/>
    </source>
</evidence>
<sequence>MRVSAPGEGFALSGEVGVAGAAALTSPIGRGRVGASRPGEGFALSGEVAPLTLSLSRTGEGTRARPVKFKAGAGTHLSRSGEVECASAHRVRDQVYPERSHPSPRPSPDREREPAPDPFAPG</sequence>
<evidence type="ECO:0000256" key="1">
    <source>
        <dbReference type="SAM" id="MobiDB-lite"/>
    </source>
</evidence>
<feature type="compositionally biased region" description="Basic and acidic residues" evidence="1">
    <location>
        <begin position="90"/>
        <end position="115"/>
    </location>
</feature>
<dbReference type="EMBL" id="BSPK01000018">
    <property type="protein sequence ID" value="GLS62910.1"/>
    <property type="molecule type" value="Genomic_DNA"/>
</dbReference>
<keyword evidence="3" id="KW-1185">Reference proteome</keyword>
<organism evidence="2 3">
    <name type="scientific">Methylobacterium oxalidis</name>
    <dbReference type="NCBI Taxonomy" id="944322"/>
    <lineage>
        <taxon>Bacteria</taxon>
        <taxon>Pseudomonadati</taxon>
        <taxon>Pseudomonadota</taxon>
        <taxon>Alphaproteobacteria</taxon>
        <taxon>Hyphomicrobiales</taxon>
        <taxon>Methylobacteriaceae</taxon>
        <taxon>Methylobacterium</taxon>
    </lineage>
</organism>
<proteinExistence type="predicted"/>
<dbReference type="Proteomes" id="UP001156856">
    <property type="component" value="Unassembled WGS sequence"/>
</dbReference>
<gene>
    <name evidence="2" type="ORF">GCM10007888_12910</name>
</gene>
<evidence type="ECO:0000313" key="2">
    <source>
        <dbReference type="EMBL" id="GLS62910.1"/>
    </source>
</evidence>
<feature type="region of interest" description="Disordered" evidence="1">
    <location>
        <begin position="56"/>
        <end position="122"/>
    </location>
</feature>